<evidence type="ECO:0000313" key="3">
    <source>
        <dbReference type="EMBL" id="QHV45322.1"/>
    </source>
</evidence>
<dbReference type="InterPro" id="IPR010572">
    <property type="entry name" value="Tail_dom"/>
</dbReference>
<dbReference type="EMBL" id="CP028009">
    <property type="protein sequence ID" value="QHV45322.1"/>
    <property type="molecule type" value="Genomic_DNA"/>
</dbReference>
<protein>
    <submittedName>
        <fullName evidence="3">Phage tail protein</fullName>
    </submittedName>
</protein>
<name>A0AB73ULL8_BACCE</name>
<dbReference type="RefSeq" id="WP_098963445.1">
    <property type="nucleotide sequence ID" value="NZ_CP028009.1"/>
</dbReference>
<feature type="coiled-coil region" evidence="1">
    <location>
        <begin position="366"/>
        <end position="414"/>
    </location>
</feature>
<keyword evidence="1" id="KW-0175">Coiled coil</keyword>
<accession>A0AB73ULL8</accession>
<evidence type="ECO:0000313" key="4">
    <source>
        <dbReference type="Proteomes" id="UP000464780"/>
    </source>
</evidence>
<reference evidence="3 4" key="1">
    <citation type="submission" date="2018-03" db="EMBL/GenBank/DDBJ databases">
        <title>The complete genome of bacterial strain SGAir0260.</title>
        <authorList>
            <person name="Schuster S.C."/>
        </authorList>
    </citation>
    <scope>NUCLEOTIDE SEQUENCE [LARGE SCALE GENOMIC DNA]</scope>
    <source>
        <strain evidence="3 4">SGAir0260</strain>
    </source>
</reference>
<dbReference type="Proteomes" id="UP000464780">
    <property type="component" value="Chromosome"/>
</dbReference>
<dbReference type="Pfam" id="PF06605">
    <property type="entry name" value="Prophage_tail"/>
    <property type="match status" value="1"/>
</dbReference>
<proteinExistence type="predicted"/>
<gene>
    <name evidence="3" type="ORF">C1N66_20090</name>
</gene>
<evidence type="ECO:0000259" key="2">
    <source>
        <dbReference type="Pfam" id="PF06605"/>
    </source>
</evidence>
<dbReference type="AlphaFoldDB" id="A0AB73ULL8"/>
<sequence>MYKVTISNDGVETLIHSAHVDGIKLTSGVIKKEINLIDSFNFNFHMNNPGFNKIRPFRTLVTVLNTRTGKYEFEGRILGPSKNMDNSGLHSDSYVCEGELGYLHDSVQRHLEFRGTPQELFTSIIEYHNSQVEGYKRFQVGKVTVTNSTNNLYLYLSAEKDSFETIKEKLIDKLGGEIRVRKENGIRFLDYLPRIGEDKNTEIRIAKNLISMSYDIDPTDIITRLTPLGARIKSEDEQATDASEARLTIRDFNNGIDYIDDPQLIKEFGIQGGSVTWDDVTVVSNLFSKGREWLSSQKTAHVQYKISALDLFLIGFDIDSFEPGNSYPVKNPIMGIDERLRVIGKSLDINHPQDASLTIGDKFKTLNQYQSDLKKSTQSINDLQLAVSKQISRISSLSTSLGEAKKELQTLKNSVGDVDLQNVLKLVSDLEKTFKEIEDGMKDLPTAENIKQINHDIKLINDSINNIDEKIDTIEIQMGLNSKSIEKVQSDLQLLANRVSSLEKGTGGV</sequence>
<dbReference type="InterPro" id="IPR007119">
    <property type="entry name" value="Phage_tail_spike_N"/>
</dbReference>
<dbReference type="Gene3D" id="1.10.287.1490">
    <property type="match status" value="1"/>
</dbReference>
<dbReference type="NCBIfam" id="TIGR01665">
    <property type="entry name" value="put_anti_recept"/>
    <property type="match status" value="1"/>
</dbReference>
<evidence type="ECO:0000256" key="1">
    <source>
        <dbReference type="SAM" id="Coils"/>
    </source>
</evidence>
<feature type="domain" description="Tail spike" evidence="2">
    <location>
        <begin position="138"/>
        <end position="372"/>
    </location>
</feature>
<organism evidence="3 4">
    <name type="scientific">Bacillus cereus</name>
    <dbReference type="NCBI Taxonomy" id="1396"/>
    <lineage>
        <taxon>Bacteria</taxon>
        <taxon>Bacillati</taxon>
        <taxon>Bacillota</taxon>
        <taxon>Bacilli</taxon>
        <taxon>Bacillales</taxon>
        <taxon>Bacillaceae</taxon>
        <taxon>Bacillus</taxon>
        <taxon>Bacillus cereus group</taxon>
    </lineage>
</organism>